<comment type="caution">
    <text evidence="1">The sequence shown here is derived from an EMBL/GenBank/DDBJ whole genome shotgun (WGS) entry which is preliminary data.</text>
</comment>
<accession>A0ACB7PIZ3</accession>
<keyword evidence="2" id="KW-1185">Reference proteome</keyword>
<dbReference type="Proteomes" id="UP000724584">
    <property type="component" value="Unassembled WGS sequence"/>
</dbReference>
<dbReference type="EMBL" id="JAGIZQ010000002">
    <property type="protein sequence ID" value="KAH6640371.1"/>
    <property type="molecule type" value="Genomic_DNA"/>
</dbReference>
<protein>
    <submittedName>
        <fullName evidence="1">Uncharacterized protein</fullName>
    </submittedName>
</protein>
<evidence type="ECO:0000313" key="2">
    <source>
        <dbReference type="Proteomes" id="UP000724584"/>
    </source>
</evidence>
<organism evidence="1 2">
    <name type="scientific">Chaetomium tenue</name>
    <dbReference type="NCBI Taxonomy" id="1854479"/>
    <lineage>
        <taxon>Eukaryota</taxon>
        <taxon>Fungi</taxon>
        <taxon>Dikarya</taxon>
        <taxon>Ascomycota</taxon>
        <taxon>Pezizomycotina</taxon>
        <taxon>Sordariomycetes</taxon>
        <taxon>Sordariomycetidae</taxon>
        <taxon>Sordariales</taxon>
        <taxon>Chaetomiaceae</taxon>
        <taxon>Chaetomium</taxon>
    </lineage>
</organism>
<name>A0ACB7PIZ3_9PEZI</name>
<proteinExistence type="predicted"/>
<gene>
    <name evidence="1" type="ORF">F5144DRAFT_560103</name>
</gene>
<sequence>MENDSGDQNMDDYQYQSMEDPDDFVDWENYTPDGDDIRTFLEKYAKSDPNLKFSRLDPGIYRIDDGINATWVKTLVMGSRPSWKRILMHGANFYAYVSRYDNCFTEKSKSLLIATLCFTHPEGCVLLQSTIPRGRWRKHLPETGYKNAGEWYAVAEPSSGNMEPHAEDSVLFLCNHLFGSLQPQGGYEAPRLVVYGKRRDGAPEVANPCRKGGRVGPSCEEVVRDLGVKMLTKATSAKRLDEEDEASQPPPQPPAGAPTSGSSSSTSTHGTGASTGNPTPSHTQSHNTAGGSGSGHTAHNAGGGYGNNTRGHNQRLQPNSSQGSTTLNLANSLSNLHIGDRGRRYHYDGGGHINAYTPRTLPSGLETHQTPSGRPDTRTLVTPPTNPSPRTAVTAPAKAAPVKAAPAKTAPVKAAPAKADLRASVTSPARSAPRAAAAAPGRVDPRPVASGPARGTQQSKPTDVMPRRRHATEIHVAREAAPARIPAAAPALVGGQGPTKQRRGGVSGH</sequence>
<reference evidence="1 2" key="1">
    <citation type="journal article" date="2021" name="Nat. Commun.">
        <title>Genetic determinants of endophytism in the Arabidopsis root mycobiome.</title>
        <authorList>
            <person name="Mesny F."/>
            <person name="Miyauchi S."/>
            <person name="Thiergart T."/>
            <person name="Pickel B."/>
            <person name="Atanasova L."/>
            <person name="Karlsson M."/>
            <person name="Huettel B."/>
            <person name="Barry K.W."/>
            <person name="Haridas S."/>
            <person name="Chen C."/>
            <person name="Bauer D."/>
            <person name="Andreopoulos W."/>
            <person name="Pangilinan J."/>
            <person name="LaButti K."/>
            <person name="Riley R."/>
            <person name="Lipzen A."/>
            <person name="Clum A."/>
            <person name="Drula E."/>
            <person name="Henrissat B."/>
            <person name="Kohler A."/>
            <person name="Grigoriev I.V."/>
            <person name="Martin F.M."/>
            <person name="Hacquard S."/>
        </authorList>
    </citation>
    <scope>NUCLEOTIDE SEQUENCE [LARGE SCALE GENOMIC DNA]</scope>
    <source>
        <strain evidence="1 2">MPI-SDFR-AT-0079</strain>
    </source>
</reference>
<evidence type="ECO:0000313" key="1">
    <source>
        <dbReference type="EMBL" id="KAH6640371.1"/>
    </source>
</evidence>